<dbReference type="PANTHER" id="PTHR47268">
    <property type="entry name" value="ACYLPHOSPHATASE"/>
    <property type="match status" value="1"/>
</dbReference>
<organism evidence="7 8">
    <name type="scientific">Hypericibacter adhaerens</name>
    <dbReference type="NCBI Taxonomy" id="2602016"/>
    <lineage>
        <taxon>Bacteria</taxon>
        <taxon>Pseudomonadati</taxon>
        <taxon>Pseudomonadota</taxon>
        <taxon>Alphaproteobacteria</taxon>
        <taxon>Rhodospirillales</taxon>
        <taxon>Dongiaceae</taxon>
        <taxon>Hypericibacter</taxon>
    </lineage>
</organism>
<dbReference type="InterPro" id="IPR017968">
    <property type="entry name" value="Acylphosphatase_CS"/>
</dbReference>
<dbReference type="PRINTS" id="PR00112">
    <property type="entry name" value="ACYLPHPHTASE"/>
</dbReference>
<gene>
    <name evidence="7" type="primary">acyP</name>
    <name evidence="7" type="ORF">FRZ61_18480</name>
</gene>
<protein>
    <recommendedName>
        <fullName evidence="2 4">acylphosphatase</fullName>
        <ecNumber evidence="2 4">3.6.1.7</ecNumber>
    </recommendedName>
</protein>
<evidence type="ECO:0000313" key="7">
    <source>
        <dbReference type="EMBL" id="QEX21919.1"/>
    </source>
</evidence>
<comment type="similarity">
    <text evidence="1 5">Belongs to the acylphosphatase family.</text>
</comment>
<dbReference type="Gene3D" id="3.30.70.100">
    <property type="match status" value="1"/>
</dbReference>
<accession>A0A5J6MWQ3</accession>
<sequence>MSARRIVISGKVQGVWYRAWTVSEANKRGLKGWVRNLSSGQVEALFAGPVTRIEEMVDLCRKGPPLARVSGIDSFDAEEPDESGFHQWPDA</sequence>
<dbReference type="EMBL" id="CP042582">
    <property type="protein sequence ID" value="QEX21919.1"/>
    <property type="molecule type" value="Genomic_DNA"/>
</dbReference>
<proteinExistence type="inferred from homology"/>
<name>A0A5J6MWQ3_9PROT</name>
<feature type="active site" evidence="4">
    <location>
        <position position="18"/>
    </location>
</feature>
<evidence type="ECO:0000313" key="8">
    <source>
        <dbReference type="Proteomes" id="UP000325797"/>
    </source>
</evidence>
<dbReference type="InterPro" id="IPR036046">
    <property type="entry name" value="Acylphosphatase-like_dom_sf"/>
</dbReference>
<evidence type="ECO:0000259" key="6">
    <source>
        <dbReference type="PROSITE" id="PS51160"/>
    </source>
</evidence>
<keyword evidence="4" id="KW-0378">Hydrolase</keyword>
<comment type="catalytic activity">
    <reaction evidence="3 4">
        <text>an acyl phosphate + H2O = a carboxylate + phosphate + H(+)</text>
        <dbReference type="Rhea" id="RHEA:14965"/>
        <dbReference type="ChEBI" id="CHEBI:15377"/>
        <dbReference type="ChEBI" id="CHEBI:15378"/>
        <dbReference type="ChEBI" id="CHEBI:29067"/>
        <dbReference type="ChEBI" id="CHEBI:43474"/>
        <dbReference type="ChEBI" id="CHEBI:59918"/>
        <dbReference type="EC" id="3.6.1.7"/>
    </reaction>
</comment>
<dbReference type="InterPro" id="IPR001792">
    <property type="entry name" value="Acylphosphatase-like_dom"/>
</dbReference>
<feature type="domain" description="Acylphosphatase-like" evidence="6">
    <location>
        <begin position="3"/>
        <end position="89"/>
    </location>
</feature>
<dbReference type="GO" id="GO:0003998">
    <property type="term" value="F:acylphosphatase activity"/>
    <property type="evidence" value="ECO:0007669"/>
    <property type="project" value="UniProtKB-EC"/>
</dbReference>
<dbReference type="InterPro" id="IPR020456">
    <property type="entry name" value="Acylphosphatase"/>
</dbReference>
<evidence type="ECO:0000256" key="3">
    <source>
        <dbReference type="ARBA" id="ARBA00047645"/>
    </source>
</evidence>
<dbReference type="OrthoDB" id="5295388at2"/>
<dbReference type="PROSITE" id="PS51160">
    <property type="entry name" value="ACYLPHOSPHATASE_3"/>
    <property type="match status" value="1"/>
</dbReference>
<feature type="active site" evidence="4">
    <location>
        <position position="36"/>
    </location>
</feature>
<evidence type="ECO:0000256" key="2">
    <source>
        <dbReference type="ARBA" id="ARBA00012150"/>
    </source>
</evidence>
<evidence type="ECO:0000256" key="1">
    <source>
        <dbReference type="ARBA" id="ARBA00005614"/>
    </source>
</evidence>
<evidence type="ECO:0000256" key="4">
    <source>
        <dbReference type="PROSITE-ProRule" id="PRU00520"/>
    </source>
</evidence>
<dbReference type="EC" id="3.6.1.7" evidence="2 4"/>
<evidence type="ECO:0000256" key="5">
    <source>
        <dbReference type="RuleBase" id="RU004168"/>
    </source>
</evidence>
<dbReference type="Pfam" id="PF00708">
    <property type="entry name" value="Acylphosphatase"/>
    <property type="match status" value="1"/>
</dbReference>
<dbReference type="Proteomes" id="UP000325797">
    <property type="component" value="Chromosome"/>
</dbReference>
<reference evidence="7 8" key="1">
    <citation type="submission" date="2019-08" db="EMBL/GenBank/DDBJ databases">
        <title>Hyperibacter terrae gen. nov., sp. nov. and Hyperibacter viscosus sp. nov., two new members in the family Rhodospirillaceae isolated from the rhizosphere of Hypericum perforatum.</title>
        <authorList>
            <person name="Noviana Z."/>
        </authorList>
    </citation>
    <scope>NUCLEOTIDE SEQUENCE [LARGE SCALE GENOMIC DNA]</scope>
    <source>
        <strain evidence="7 8">R5959</strain>
    </source>
</reference>
<dbReference type="AlphaFoldDB" id="A0A5J6MWQ3"/>
<dbReference type="PANTHER" id="PTHR47268:SF4">
    <property type="entry name" value="ACYLPHOSPHATASE"/>
    <property type="match status" value="1"/>
</dbReference>
<dbReference type="KEGG" id="hadh:FRZ61_18480"/>
<dbReference type="SUPFAM" id="SSF54975">
    <property type="entry name" value="Acylphosphatase/BLUF domain-like"/>
    <property type="match status" value="1"/>
</dbReference>
<dbReference type="PROSITE" id="PS00151">
    <property type="entry name" value="ACYLPHOSPHATASE_2"/>
    <property type="match status" value="1"/>
</dbReference>
<keyword evidence="8" id="KW-1185">Reference proteome</keyword>
<dbReference type="RefSeq" id="WP_151116837.1">
    <property type="nucleotide sequence ID" value="NZ_CP042582.1"/>
</dbReference>